<keyword evidence="2" id="KW-1185">Reference proteome</keyword>
<accession>A0A4R0WXR0</accession>
<sequence>MPLYQIKHLVETDAPGKNLMELTQALAEKSIEFVELLRQLIYKTNEENKREIQTAMADLGHRLETVTSMQGHIKYVLEQAMSMQEEAAVVQEQVTSSAVQLVWG</sequence>
<organism evidence="1 2">
    <name type="scientific">Paraburkholderia steynii</name>
    <dbReference type="NCBI Taxonomy" id="1245441"/>
    <lineage>
        <taxon>Bacteria</taxon>
        <taxon>Pseudomonadati</taxon>
        <taxon>Pseudomonadota</taxon>
        <taxon>Betaproteobacteria</taxon>
        <taxon>Burkholderiales</taxon>
        <taxon>Burkholderiaceae</taxon>
        <taxon>Paraburkholderia</taxon>
    </lineage>
</organism>
<comment type="caution">
    <text evidence="1">The sequence shown here is derived from an EMBL/GenBank/DDBJ whole genome shotgun (WGS) entry which is preliminary data.</text>
</comment>
<protein>
    <submittedName>
        <fullName evidence="1">Uncharacterized protein</fullName>
    </submittedName>
</protein>
<gene>
    <name evidence="1" type="ORF">BZM27_54130</name>
</gene>
<reference evidence="1 2" key="1">
    <citation type="submission" date="2017-02" db="EMBL/GenBank/DDBJ databases">
        <title>Paraburkholderia sophoroidis sp. nov. and Paraburkholderia steynii sp. nov. rhizobial symbionts of the fynbos legume Hypocalyptus sophoroides.</title>
        <authorList>
            <person name="Steenkamp E.T."/>
            <person name="Beukes C.W."/>
            <person name="Van Zyl E."/>
            <person name="Avontuur J."/>
            <person name="Chan W.Y."/>
            <person name="Hassen A."/>
            <person name="Palmer M."/>
            <person name="Mthombeni L."/>
            <person name="Phalane F."/>
            <person name="Sereme K."/>
            <person name="Venter S.N."/>
        </authorList>
    </citation>
    <scope>NUCLEOTIDE SEQUENCE [LARGE SCALE GENOMIC DNA]</scope>
    <source>
        <strain evidence="1 2">HC1.1ba</strain>
    </source>
</reference>
<evidence type="ECO:0000313" key="1">
    <source>
        <dbReference type="EMBL" id="TCG02294.1"/>
    </source>
</evidence>
<proteinExistence type="predicted"/>
<dbReference type="EMBL" id="MWML01000886">
    <property type="protein sequence ID" value="TCG02294.1"/>
    <property type="molecule type" value="Genomic_DNA"/>
</dbReference>
<dbReference type="AlphaFoldDB" id="A0A4R0WXR0"/>
<name>A0A4R0WXR0_9BURK</name>
<evidence type="ECO:0000313" key="2">
    <source>
        <dbReference type="Proteomes" id="UP000294200"/>
    </source>
</evidence>
<dbReference type="Proteomes" id="UP000294200">
    <property type="component" value="Unassembled WGS sequence"/>
</dbReference>